<reference evidence="2" key="1">
    <citation type="submission" date="2023-03" db="EMBL/GenBank/DDBJ databases">
        <title>Actinorhabdospora filicis NBRC 111898.</title>
        <authorList>
            <person name="Ichikawa N."/>
            <person name="Sato H."/>
            <person name="Tonouchi N."/>
        </authorList>
    </citation>
    <scope>NUCLEOTIDE SEQUENCE</scope>
    <source>
        <strain evidence="2">NBRC 111898</strain>
    </source>
</reference>
<comment type="caution">
    <text evidence="2">The sequence shown here is derived from an EMBL/GenBank/DDBJ whole genome shotgun (WGS) entry which is preliminary data.</text>
</comment>
<proteinExistence type="predicted"/>
<evidence type="ECO:0000313" key="3">
    <source>
        <dbReference type="Proteomes" id="UP001165079"/>
    </source>
</evidence>
<protein>
    <submittedName>
        <fullName evidence="2">Uncharacterized protein</fullName>
    </submittedName>
</protein>
<organism evidence="2 3">
    <name type="scientific">Actinorhabdospora filicis</name>
    <dbReference type="NCBI Taxonomy" id="1785913"/>
    <lineage>
        <taxon>Bacteria</taxon>
        <taxon>Bacillati</taxon>
        <taxon>Actinomycetota</taxon>
        <taxon>Actinomycetes</taxon>
        <taxon>Micromonosporales</taxon>
        <taxon>Micromonosporaceae</taxon>
        <taxon>Actinorhabdospora</taxon>
    </lineage>
</organism>
<dbReference type="Proteomes" id="UP001165079">
    <property type="component" value="Unassembled WGS sequence"/>
</dbReference>
<feature type="region of interest" description="Disordered" evidence="1">
    <location>
        <begin position="1"/>
        <end position="44"/>
    </location>
</feature>
<dbReference type="AlphaFoldDB" id="A0A9W6SJW1"/>
<dbReference type="EMBL" id="BSTX01000001">
    <property type="protein sequence ID" value="GLZ77292.1"/>
    <property type="molecule type" value="Genomic_DNA"/>
</dbReference>
<name>A0A9W6SJW1_9ACTN</name>
<sequence>MLPEEATGGGDSVPKGGGESQGFTHRANVGSVSAGEKPAENAVELTLSMRVPDIGEMGD</sequence>
<evidence type="ECO:0000256" key="1">
    <source>
        <dbReference type="SAM" id="MobiDB-lite"/>
    </source>
</evidence>
<feature type="compositionally biased region" description="Gly residues" evidence="1">
    <location>
        <begin position="7"/>
        <end position="20"/>
    </location>
</feature>
<gene>
    <name evidence="2" type="ORF">Afil01_20990</name>
</gene>
<keyword evidence="3" id="KW-1185">Reference proteome</keyword>
<accession>A0A9W6SJW1</accession>
<evidence type="ECO:0000313" key="2">
    <source>
        <dbReference type="EMBL" id="GLZ77292.1"/>
    </source>
</evidence>